<protein>
    <submittedName>
        <fullName evidence="1">Uncharacterized protein</fullName>
    </submittedName>
</protein>
<name>A0A6M3XR34_9ZZZZ</name>
<reference evidence="1" key="1">
    <citation type="submission" date="2020-03" db="EMBL/GenBank/DDBJ databases">
        <title>The deep terrestrial virosphere.</title>
        <authorList>
            <person name="Holmfeldt K."/>
            <person name="Nilsson E."/>
            <person name="Simone D."/>
            <person name="Lopez-Fernandez M."/>
            <person name="Wu X."/>
            <person name="de Brujin I."/>
            <person name="Lundin D."/>
            <person name="Andersson A."/>
            <person name="Bertilsson S."/>
            <person name="Dopson M."/>
        </authorList>
    </citation>
    <scope>NUCLEOTIDE SEQUENCE</scope>
    <source>
        <strain evidence="1">TM448B01923</strain>
    </source>
</reference>
<dbReference type="AlphaFoldDB" id="A0A6M3XR34"/>
<dbReference type="EMBL" id="MT144843">
    <property type="protein sequence ID" value="QJI00332.1"/>
    <property type="molecule type" value="Genomic_DNA"/>
</dbReference>
<gene>
    <name evidence="1" type="ORF">TM448B01923_0020</name>
</gene>
<evidence type="ECO:0000313" key="1">
    <source>
        <dbReference type="EMBL" id="QJI00332.1"/>
    </source>
</evidence>
<sequence>MTKDMPQELRLVCSWCHKTIREGQDSPDGPSHGICTDCMNLYYPDLANDDPKNFDPTIW</sequence>
<accession>A0A6M3XR34</accession>
<organism evidence="1">
    <name type="scientific">viral metagenome</name>
    <dbReference type="NCBI Taxonomy" id="1070528"/>
    <lineage>
        <taxon>unclassified sequences</taxon>
        <taxon>metagenomes</taxon>
        <taxon>organismal metagenomes</taxon>
    </lineage>
</organism>
<proteinExistence type="predicted"/>